<reference evidence="1 2" key="1">
    <citation type="submission" date="2009-08" db="EMBL/GenBank/DDBJ databases">
        <authorList>
            <person name="Weinstock G."/>
            <person name="Sodergren E."/>
            <person name="Clifton S."/>
            <person name="Fulton L."/>
            <person name="Fulton B."/>
            <person name="Courtney L."/>
            <person name="Fronick C."/>
            <person name="Harrison M."/>
            <person name="Strong C."/>
            <person name="Farmer C."/>
            <person name="Delahaunty K."/>
            <person name="Markovic C."/>
            <person name="Hall O."/>
            <person name="Minx P."/>
            <person name="Tomlinson C."/>
            <person name="Mitreva M."/>
            <person name="Nelson J."/>
            <person name="Hou S."/>
            <person name="Wollam A."/>
            <person name="Pepin K.H."/>
            <person name="Johnson M."/>
            <person name="Bhonagiri V."/>
            <person name="Nash W.E."/>
            <person name="Warren W."/>
            <person name="Chinwalla A."/>
            <person name="Mardis E.R."/>
            <person name="Wilson R.K."/>
        </authorList>
    </citation>
    <scope>NUCLEOTIDE SEQUENCE [LARGE SCALE GENOMIC DNA]</scope>
    <source>
        <strain evidence="1 2">L1-82</strain>
    </source>
</reference>
<accession>C7GF66</accession>
<evidence type="ECO:0000313" key="2">
    <source>
        <dbReference type="Proteomes" id="UP000004828"/>
    </source>
</evidence>
<dbReference type="Proteomes" id="UP000004828">
    <property type="component" value="Unassembled WGS sequence"/>
</dbReference>
<dbReference type="AlphaFoldDB" id="C7GF66"/>
<name>C7GF66_9FIRM</name>
<evidence type="ECO:0000313" key="1">
    <source>
        <dbReference type="EMBL" id="EEU99535.1"/>
    </source>
</evidence>
<organism evidence="1 2">
    <name type="scientific">Roseburia intestinalis L1-82</name>
    <dbReference type="NCBI Taxonomy" id="536231"/>
    <lineage>
        <taxon>Bacteria</taxon>
        <taxon>Bacillati</taxon>
        <taxon>Bacillota</taxon>
        <taxon>Clostridia</taxon>
        <taxon>Lachnospirales</taxon>
        <taxon>Lachnospiraceae</taxon>
        <taxon>Roseburia</taxon>
    </lineage>
</organism>
<sequence length="615" mass="69601">MGFLKQGFSGALAAVMVLTSGGLCVGQSVTIHAETKAKTYEDYKKVLNYTAEYQGYEAYKEGLENVKRPETSYEINGADYVTCEGMEPEVLTDYEGMEGTSVYTEESGMLTYEVDIAEEGMYEFGISYYPVAGNGSSIQRSFFVDGELSYRELSLIEFSRVWVNTSDIWDEDNQGNDLKPTQMEAPEWLFSRFYDQDGYVTEPLSIFLTKGKHEITVVSRREPMILHSIYLQNEESLFDYKTVYEQQKKDGVSDTSGQSIEIQAEYATKKSSRMLYPVQDQSSPAITPYSAKELKNNSIGGNSWRLTGQWIEWEFDADADGFYNITLHSKQNFVKGIYVSRKIMIDGEVPFEELNHYGFTYDSTWKMTTLSDASGEPYRFYLNKGHHTLRMQVVLGDFAGVISDVQSIVTELNSEYRKIIRITGVSPDEYRDYQIEKRLPELEGELKVIRDELDEVLNTLDTLGVAGSEETVIITMRDQLNEILRDTEKITKMVKAFKTNVSALGTWITNAQQQPLQLDAIYITSPDQKVTEENGSVAAGVVHEFKKLFYSFIVDYNAIGNVAEEGEDSRTITVWIGSGRDQANVIKALIDETFTPETNINVNVQLVDNEYITAG</sequence>
<dbReference type="CDD" id="cd14489">
    <property type="entry name" value="CBM_SBP_bac_1_like"/>
    <property type="match status" value="1"/>
</dbReference>
<proteinExistence type="predicted"/>
<dbReference type="HOGENOM" id="CLU_445203_0_0_9"/>
<comment type="caution">
    <text evidence="1">The sequence shown here is derived from an EMBL/GenBank/DDBJ whole genome shotgun (WGS) entry which is preliminary data.</text>
</comment>
<feature type="non-terminal residue" evidence="1">
    <location>
        <position position="615"/>
    </location>
</feature>
<dbReference type="EMBL" id="ABYJ02000199">
    <property type="protein sequence ID" value="EEU99535.1"/>
    <property type="molecule type" value="Genomic_DNA"/>
</dbReference>
<protein>
    <submittedName>
        <fullName evidence="1">Uncharacterized protein</fullName>
    </submittedName>
</protein>
<gene>
    <name evidence="1" type="ORF">ROSINTL182_08571</name>
</gene>
<dbReference type="Gene3D" id="2.60.120.260">
    <property type="entry name" value="Galactose-binding domain-like"/>
    <property type="match status" value="2"/>
</dbReference>